<proteinExistence type="predicted"/>
<comment type="caution">
    <text evidence="2">The sequence shown here is derived from an EMBL/GenBank/DDBJ whole genome shotgun (WGS) entry which is preliminary data.</text>
</comment>
<evidence type="ECO:0000256" key="1">
    <source>
        <dbReference type="SAM" id="MobiDB-lite"/>
    </source>
</evidence>
<accession>A0ABP7DBQ3</accession>
<name>A0ABP7DBQ3_9ACTN</name>
<gene>
    <name evidence="2" type="ORF">GCM10022204_18890</name>
</gene>
<reference evidence="3" key="1">
    <citation type="journal article" date="2019" name="Int. J. Syst. Evol. Microbiol.">
        <title>The Global Catalogue of Microorganisms (GCM) 10K type strain sequencing project: providing services to taxonomists for standard genome sequencing and annotation.</title>
        <authorList>
            <consortium name="The Broad Institute Genomics Platform"/>
            <consortium name="The Broad Institute Genome Sequencing Center for Infectious Disease"/>
            <person name="Wu L."/>
            <person name="Ma J."/>
        </authorList>
    </citation>
    <scope>NUCLEOTIDE SEQUENCE [LARGE SCALE GENOMIC DNA]</scope>
    <source>
        <strain evidence="3">JCM 16548</strain>
    </source>
</reference>
<dbReference type="Proteomes" id="UP001500051">
    <property type="component" value="Unassembled WGS sequence"/>
</dbReference>
<sequence>MEDQALVNALLLLYSRDEAIGRRSAAATQLAESCRTEIAARMDIDARALGTFLTRLVRDAYLTEEAIEGGAGIEDACEFWTWFDQNMWPAERCSDRREPGASPIIVPTPPRAGSRPGGVT</sequence>
<keyword evidence="3" id="KW-1185">Reference proteome</keyword>
<protein>
    <submittedName>
        <fullName evidence="2">Uncharacterized protein</fullName>
    </submittedName>
</protein>
<evidence type="ECO:0000313" key="2">
    <source>
        <dbReference type="EMBL" id="GAA3702140.1"/>
    </source>
</evidence>
<evidence type="ECO:0000313" key="3">
    <source>
        <dbReference type="Proteomes" id="UP001500051"/>
    </source>
</evidence>
<feature type="region of interest" description="Disordered" evidence="1">
    <location>
        <begin position="93"/>
        <end position="120"/>
    </location>
</feature>
<dbReference type="EMBL" id="BAAAYX010000004">
    <property type="protein sequence ID" value="GAA3702140.1"/>
    <property type="molecule type" value="Genomic_DNA"/>
</dbReference>
<organism evidence="2 3">
    <name type="scientific">Microlunatus aurantiacus</name>
    <dbReference type="NCBI Taxonomy" id="446786"/>
    <lineage>
        <taxon>Bacteria</taxon>
        <taxon>Bacillati</taxon>
        <taxon>Actinomycetota</taxon>
        <taxon>Actinomycetes</taxon>
        <taxon>Propionibacteriales</taxon>
        <taxon>Propionibacteriaceae</taxon>
        <taxon>Microlunatus</taxon>
    </lineage>
</organism>